<evidence type="ECO:0000313" key="1">
    <source>
        <dbReference type="EMBL" id="HHL42534.1"/>
    </source>
</evidence>
<accession>A0A7C5LSP5</accession>
<dbReference type="InterPro" id="IPR021440">
    <property type="entry name" value="DUF3089"/>
</dbReference>
<proteinExistence type="predicted"/>
<dbReference type="AlphaFoldDB" id="A0A7C5LSP5"/>
<reference evidence="1" key="1">
    <citation type="journal article" date="2020" name="mSystems">
        <title>Genome- and Community-Level Interaction Insights into Carbon Utilization and Element Cycling Functions of Hydrothermarchaeota in Hydrothermal Sediment.</title>
        <authorList>
            <person name="Zhou Z."/>
            <person name="Liu Y."/>
            <person name="Xu W."/>
            <person name="Pan J."/>
            <person name="Luo Z.H."/>
            <person name="Li M."/>
        </authorList>
    </citation>
    <scope>NUCLEOTIDE SEQUENCE [LARGE SCALE GENOMIC DNA]</scope>
    <source>
        <strain evidence="1">HyVt-485</strain>
    </source>
</reference>
<gene>
    <name evidence="1" type="ORF">ENJ42_02855</name>
</gene>
<dbReference type="Pfam" id="PF11288">
    <property type="entry name" value="DUF3089"/>
    <property type="match status" value="1"/>
</dbReference>
<comment type="caution">
    <text evidence="1">The sequence shown here is derived from an EMBL/GenBank/DDBJ whole genome shotgun (WGS) entry which is preliminary data.</text>
</comment>
<dbReference type="SUPFAM" id="SSF53474">
    <property type="entry name" value="alpha/beta-Hydrolases"/>
    <property type="match status" value="1"/>
</dbReference>
<dbReference type="Proteomes" id="UP000885830">
    <property type="component" value="Unassembled WGS sequence"/>
</dbReference>
<name>A0A7C5LSP5_9PROT</name>
<sequence length="391" mass="44159">MVSGIVLILSLTIVLVSWYYRDDLFQTIYDPRTPFQTYQPPPPVDYTTVDGWLLRPDPQIDPIKFDGAADIFVIAPTVFLGRKHWNAPLEDDKVSRDFKRVVLPNYVLPFQNSGRVYAPKYRQAALYAFLTARDDARAAQKFAYQDVKRAFKVFLQESPPERPIVLVGYGQGGLHAIRLLRDEMDKAAQKKLAIAYIIDHPLPLDLFEGPLSAYHPCKDENDTGCIVAFGAFSPNEAKRARYFVERTLVWKGRRLKTVAGRKLLCTNPLIWNSSEDYAPARLHLGGVAAAGLEAGDVPAPSPKQTGAQCQDGILLIDRPKQKSLRRPSRFGGKFRTLESNLFYEDLRVDAQRRVQNLIEKDLLPKRAPLLDMETVEIVDSPVTLPLEPVKQ</sequence>
<organism evidence="1">
    <name type="scientific">Hellea balneolensis</name>
    <dbReference type="NCBI Taxonomy" id="287478"/>
    <lineage>
        <taxon>Bacteria</taxon>
        <taxon>Pseudomonadati</taxon>
        <taxon>Pseudomonadota</taxon>
        <taxon>Alphaproteobacteria</taxon>
        <taxon>Maricaulales</taxon>
        <taxon>Robiginitomaculaceae</taxon>
        <taxon>Hellea</taxon>
    </lineage>
</organism>
<protein>
    <submittedName>
        <fullName evidence="1">DUF3089 domain-containing protein</fullName>
    </submittedName>
</protein>
<dbReference type="EMBL" id="DRMJ01000137">
    <property type="protein sequence ID" value="HHL42534.1"/>
    <property type="molecule type" value="Genomic_DNA"/>
</dbReference>
<dbReference type="InterPro" id="IPR029058">
    <property type="entry name" value="AB_hydrolase_fold"/>
</dbReference>